<evidence type="ECO:0000256" key="3">
    <source>
        <dbReference type="ARBA" id="ARBA00004910"/>
    </source>
</evidence>
<organism evidence="17 18">
    <name type="scientific">Prevotella melaninogenica DNF00666</name>
    <dbReference type="NCBI Taxonomy" id="1401073"/>
    <lineage>
        <taxon>Bacteria</taxon>
        <taxon>Pseudomonadati</taxon>
        <taxon>Bacteroidota</taxon>
        <taxon>Bacteroidia</taxon>
        <taxon>Bacteroidales</taxon>
        <taxon>Prevotellaceae</taxon>
        <taxon>Prevotella</taxon>
    </lineage>
</organism>
<dbReference type="InterPro" id="IPR024072">
    <property type="entry name" value="DHFR-like_dom_sf"/>
</dbReference>
<feature type="binding site" evidence="13">
    <location>
        <position position="293"/>
    </location>
    <ligand>
        <name>NADP(+)</name>
        <dbReference type="ChEBI" id="CHEBI:58349"/>
    </ligand>
</feature>
<dbReference type="Proteomes" id="UP000029578">
    <property type="component" value="Unassembled WGS sequence"/>
</dbReference>
<comment type="caution">
    <text evidence="17">The sequence shown here is derived from an EMBL/GenBank/DDBJ whole genome shotgun (WGS) entry which is preliminary data.</text>
</comment>
<feature type="binding site" evidence="14">
    <location>
        <position position="84"/>
    </location>
    <ligand>
        <name>Zn(2+)</name>
        <dbReference type="ChEBI" id="CHEBI:29105"/>
        <note>catalytic</note>
    </ligand>
</feature>
<feature type="domain" description="CMP/dCMP-type deaminase" evidence="16">
    <location>
        <begin position="5"/>
        <end position="132"/>
    </location>
</feature>
<comment type="pathway">
    <text evidence="3 11">Cofactor biosynthesis; riboflavin biosynthesis; 5-amino-6-(D-ribitylamino)uracil from GTP: step 3/4.</text>
</comment>
<proteinExistence type="inferred from homology"/>
<comment type="similarity">
    <text evidence="4 11">In the N-terminal section; belongs to the cytidine and deoxycytidylate deaminase family.</text>
</comment>
<keyword evidence="10" id="KW-0511">Multifunctional enzyme</keyword>
<gene>
    <name evidence="17" type="ORF">HMPREF0661_04890</name>
</gene>
<dbReference type="GO" id="GO:0046872">
    <property type="term" value="F:metal ion binding"/>
    <property type="evidence" value="ECO:0007669"/>
    <property type="project" value="UniProtKB-KW"/>
</dbReference>
<feature type="binding site" evidence="14">
    <location>
        <position position="93"/>
    </location>
    <ligand>
        <name>Zn(2+)</name>
        <dbReference type="ChEBI" id="CHEBI:29105"/>
        <note>catalytic</note>
    </ligand>
</feature>
<dbReference type="InterPro" id="IPR002734">
    <property type="entry name" value="RibDG_C"/>
</dbReference>
<accession>A0A096C6A2</accession>
<feature type="compositionally biased region" description="Basic and acidic residues" evidence="15">
    <location>
        <begin position="194"/>
        <end position="203"/>
    </location>
</feature>
<dbReference type="Gene3D" id="3.40.140.10">
    <property type="entry name" value="Cytidine Deaminase, domain 2"/>
    <property type="match status" value="1"/>
</dbReference>
<comment type="catalytic activity">
    <reaction evidence="11">
        <text>5-amino-6-(5-phospho-D-ribitylamino)uracil + NADP(+) = 5-amino-6-(5-phospho-D-ribosylamino)uracil + NADPH + H(+)</text>
        <dbReference type="Rhea" id="RHEA:17845"/>
        <dbReference type="ChEBI" id="CHEBI:15378"/>
        <dbReference type="ChEBI" id="CHEBI:57783"/>
        <dbReference type="ChEBI" id="CHEBI:58349"/>
        <dbReference type="ChEBI" id="CHEBI:58421"/>
        <dbReference type="ChEBI" id="CHEBI:58453"/>
        <dbReference type="EC" id="1.1.1.193"/>
    </reaction>
</comment>
<evidence type="ECO:0000256" key="14">
    <source>
        <dbReference type="PIRSR" id="PIRSR006769-3"/>
    </source>
</evidence>
<evidence type="ECO:0000256" key="2">
    <source>
        <dbReference type="ARBA" id="ARBA00004882"/>
    </source>
</evidence>
<evidence type="ECO:0000256" key="15">
    <source>
        <dbReference type="SAM" id="MobiDB-lite"/>
    </source>
</evidence>
<feature type="binding site" evidence="13">
    <location>
        <position position="279"/>
    </location>
    <ligand>
        <name>substrate</name>
    </ligand>
</feature>
<dbReference type="PIRSF" id="PIRSF006769">
    <property type="entry name" value="RibD"/>
    <property type="match status" value="1"/>
</dbReference>
<protein>
    <recommendedName>
        <fullName evidence="11">Riboflavin biosynthesis protein RibD</fullName>
    </recommendedName>
    <domain>
        <recommendedName>
            <fullName evidence="11">Diaminohydroxyphosphoribosylaminopyrimidine deaminase</fullName>
            <shortName evidence="11">DRAP deaminase</shortName>
            <ecNumber evidence="11">3.5.4.26</ecNumber>
        </recommendedName>
        <alternativeName>
            <fullName evidence="11">Riboflavin-specific deaminase</fullName>
        </alternativeName>
    </domain>
    <domain>
        <recommendedName>
            <fullName evidence="11">5-amino-6-(5-phosphoribosylamino)uracil reductase</fullName>
            <ecNumber evidence="11">1.1.1.193</ecNumber>
        </recommendedName>
        <alternativeName>
            <fullName evidence="11">HTP reductase</fullName>
        </alternativeName>
    </domain>
</protein>
<feature type="region of interest" description="Disordered" evidence="15">
    <location>
        <begin position="176"/>
        <end position="203"/>
    </location>
</feature>
<evidence type="ECO:0000256" key="13">
    <source>
        <dbReference type="PIRSR" id="PIRSR006769-2"/>
    </source>
</evidence>
<dbReference type="InterPro" id="IPR004794">
    <property type="entry name" value="Eubact_RibD"/>
</dbReference>
<feature type="binding site" evidence="13">
    <location>
        <position position="256"/>
    </location>
    <ligand>
        <name>substrate</name>
    </ligand>
</feature>
<keyword evidence="8 11" id="KW-0378">Hydrolase</keyword>
<reference evidence="17 18" key="1">
    <citation type="submission" date="2014-07" db="EMBL/GenBank/DDBJ databases">
        <authorList>
            <person name="McCorrison J."/>
            <person name="Sanka R."/>
            <person name="Torralba M."/>
            <person name="Gillis M."/>
            <person name="Haft D.H."/>
            <person name="Methe B."/>
            <person name="Sutton G."/>
            <person name="Nelson K.E."/>
        </authorList>
    </citation>
    <scope>NUCLEOTIDE SEQUENCE [LARGE SCALE GENOMIC DNA]</scope>
    <source>
        <strain evidence="17 18">DNF00666</strain>
    </source>
</reference>
<dbReference type="RefSeq" id="WP_036863809.1">
    <property type="nucleotide sequence ID" value="NZ_JRNS01000260.1"/>
</dbReference>
<feature type="binding site" evidence="13">
    <location>
        <position position="276"/>
    </location>
    <ligand>
        <name>substrate</name>
    </ligand>
</feature>
<dbReference type="NCBIfam" id="TIGR00326">
    <property type="entry name" value="eubact_ribD"/>
    <property type="match status" value="1"/>
</dbReference>
<evidence type="ECO:0000256" key="7">
    <source>
        <dbReference type="ARBA" id="ARBA00022723"/>
    </source>
</evidence>
<evidence type="ECO:0000256" key="6">
    <source>
        <dbReference type="ARBA" id="ARBA00022619"/>
    </source>
</evidence>
<comment type="function">
    <text evidence="1 11">Converts 2,5-diamino-6-(ribosylamino)-4(3h)-pyrimidinone 5'-phosphate into 5-amino-6-(ribosylamino)-2,4(1h,3h)-pyrimidinedione 5'-phosphate.</text>
</comment>
<dbReference type="InterPro" id="IPR016193">
    <property type="entry name" value="Cytidine_deaminase-like"/>
</dbReference>
<comment type="catalytic activity">
    <reaction evidence="11">
        <text>2,5-diamino-6-hydroxy-4-(5-phosphoribosylamino)-pyrimidine + H2O + H(+) = 5-amino-6-(5-phospho-D-ribosylamino)uracil + NH4(+)</text>
        <dbReference type="Rhea" id="RHEA:21868"/>
        <dbReference type="ChEBI" id="CHEBI:15377"/>
        <dbReference type="ChEBI" id="CHEBI:15378"/>
        <dbReference type="ChEBI" id="CHEBI:28938"/>
        <dbReference type="ChEBI" id="CHEBI:58453"/>
        <dbReference type="ChEBI" id="CHEBI:58614"/>
        <dbReference type="EC" id="3.5.4.26"/>
    </reaction>
</comment>
<dbReference type="Pfam" id="PF00383">
    <property type="entry name" value="dCMP_cyt_deam_1"/>
    <property type="match status" value="1"/>
</dbReference>
<feature type="binding site" evidence="13">
    <location>
        <position position="322"/>
    </location>
    <ligand>
        <name>substrate</name>
    </ligand>
</feature>
<feature type="binding site" evidence="13">
    <location>
        <position position="268"/>
    </location>
    <ligand>
        <name>NADP(+)</name>
        <dbReference type="ChEBI" id="CHEBI:58349"/>
    </ligand>
</feature>
<dbReference type="UniPathway" id="UPA00275">
    <property type="reaction ID" value="UER00401"/>
</dbReference>
<feature type="binding site" evidence="14">
    <location>
        <position position="55"/>
    </location>
    <ligand>
        <name>Zn(2+)</name>
        <dbReference type="ChEBI" id="CHEBI:29105"/>
        <note>catalytic</note>
    </ligand>
</feature>
<keyword evidence="11 13" id="KW-0521">NADP</keyword>
<dbReference type="SUPFAM" id="SSF53927">
    <property type="entry name" value="Cytidine deaminase-like"/>
    <property type="match status" value="1"/>
</dbReference>
<keyword evidence="7 11" id="KW-0479">Metal-binding</keyword>
<feature type="compositionally biased region" description="Low complexity" evidence="15">
    <location>
        <begin position="176"/>
        <end position="188"/>
    </location>
</feature>
<dbReference type="GO" id="GO:0008835">
    <property type="term" value="F:diaminohydroxyphosphoribosylaminopyrimidine deaminase activity"/>
    <property type="evidence" value="ECO:0007669"/>
    <property type="project" value="UniProtKB-EC"/>
</dbReference>
<name>A0A096C6A2_9BACT</name>
<evidence type="ECO:0000313" key="18">
    <source>
        <dbReference type="Proteomes" id="UP000029578"/>
    </source>
</evidence>
<feature type="binding site" evidence="13">
    <location>
        <position position="163"/>
    </location>
    <ligand>
        <name>NADP(+)</name>
        <dbReference type="ChEBI" id="CHEBI:58349"/>
    </ligand>
</feature>
<dbReference type="PANTHER" id="PTHR11079:SF162">
    <property type="entry name" value="RIBOFLAVIN BIOSYNTHESIS PROTEIN PYRD, CHLOROPLASTIC"/>
    <property type="match status" value="1"/>
</dbReference>
<dbReference type="EMBL" id="JRNS01000260">
    <property type="protein sequence ID" value="KGF50482.1"/>
    <property type="molecule type" value="Genomic_DNA"/>
</dbReference>
<dbReference type="AlphaFoldDB" id="A0A096C6A2"/>
<dbReference type="PROSITE" id="PS51747">
    <property type="entry name" value="CYT_DCMP_DEAMINASES_2"/>
    <property type="match status" value="1"/>
</dbReference>
<evidence type="ECO:0000256" key="1">
    <source>
        <dbReference type="ARBA" id="ARBA00002151"/>
    </source>
</evidence>
<keyword evidence="11" id="KW-0560">Oxidoreductase</keyword>
<evidence type="ECO:0000259" key="16">
    <source>
        <dbReference type="PROSITE" id="PS51747"/>
    </source>
</evidence>
<evidence type="ECO:0000256" key="9">
    <source>
        <dbReference type="ARBA" id="ARBA00022833"/>
    </source>
</evidence>
<evidence type="ECO:0000313" key="17">
    <source>
        <dbReference type="EMBL" id="KGF50482.1"/>
    </source>
</evidence>
<feature type="active site" description="Proton donor" evidence="12">
    <location>
        <position position="57"/>
    </location>
</feature>
<dbReference type="PANTHER" id="PTHR11079">
    <property type="entry name" value="CYTOSINE DEAMINASE FAMILY MEMBER"/>
    <property type="match status" value="1"/>
</dbReference>
<dbReference type="EC" id="1.1.1.193" evidence="11"/>
<evidence type="ECO:0000256" key="11">
    <source>
        <dbReference type="PIRNR" id="PIRNR006769"/>
    </source>
</evidence>
<evidence type="ECO:0000256" key="8">
    <source>
        <dbReference type="ARBA" id="ARBA00022801"/>
    </source>
</evidence>
<dbReference type="InterPro" id="IPR002125">
    <property type="entry name" value="CMP_dCMP_dom"/>
</dbReference>
<comment type="similarity">
    <text evidence="5 11">In the C-terminal section; belongs to the HTP reductase family.</text>
</comment>
<dbReference type="CDD" id="cd01284">
    <property type="entry name" value="Riboflavin_deaminase-reductase"/>
    <property type="match status" value="1"/>
</dbReference>
<keyword evidence="9 11" id="KW-0862">Zinc</keyword>
<sequence length="380" mass="42323">MKQEETDEKYMRRCLQLARNGQQLAKPNPMVGAVIVSKEGRIIGEGYHVRCGKGHAEVNAFASVRKEDEALLREATVYVSLEPCSHYGKTPPCADLIISKGVRRVVCGCIDPFAEVQGRGVKKIREAGIEVTVGVLEKECLELNKRFITYNTHKRPYVILKWAETESRLTNTLFNTATGTPFNTTTGPSPLPLPHREGSNHRDTPEEICILNSTEESVTTCTKKPSVAYIGNLSGKDYQPLIISTPFTKMLVHKMRAENDAILVGKTTEELEQPQLTVREWSGPNPEKLVLTSQPTKAGEYATLAEVLSHLYAEKKQSLIVEGGAKTLQSFLDAELWDEIRIESGPFTVNEGIEAPKLPDNIRVIKVEKYVNTIVTYERA</sequence>
<dbReference type="EC" id="3.5.4.26" evidence="11"/>
<dbReference type="FunFam" id="3.40.140.10:FF:000025">
    <property type="entry name" value="Riboflavin biosynthesis protein RibD"/>
    <property type="match status" value="1"/>
</dbReference>
<comment type="pathway">
    <text evidence="2 11">Cofactor biosynthesis; riboflavin biosynthesis; 5-amino-6-(D-ribitylamino)uracil from GTP: step 2/4.</text>
</comment>
<dbReference type="Gene3D" id="3.40.430.10">
    <property type="entry name" value="Dihydrofolate Reductase, subunit A"/>
    <property type="match status" value="2"/>
</dbReference>
<evidence type="ECO:0000256" key="4">
    <source>
        <dbReference type="ARBA" id="ARBA00005259"/>
    </source>
</evidence>
<dbReference type="Pfam" id="PF01872">
    <property type="entry name" value="RibD_C"/>
    <property type="match status" value="1"/>
</dbReference>
<comment type="cofactor">
    <cofactor evidence="11 14">
        <name>Zn(2+)</name>
        <dbReference type="ChEBI" id="CHEBI:29105"/>
    </cofactor>
    <text evidence="11 14">Binds 1 zinc ion.</text>
</comment>
<keyword evidence="6 11" id="KW-0686">Riboflavin biosynthesis</keyword>
<dbReference type="GO" id="GO:0008703">
    <property type="term" value="F:5-amino-6-(5-phosphoribosylamino)uracil reductase activity"/>
    <property type="evidence" value="ECO:0007669"/>
    <property type="project" value="UniProtKB-EC"/>
</dbReference>
<evidence type="ECO:0000256" key="5">
    <source>
        <dbReference type="ARBA" id="ARBA00007417"/>
    </source>
</evidence>
<evidence type="ECO:0000256" key="10">
    <source>
        <dbReference type="ARBA" id="ARBA00023268"/>
    </source>
</evidence>
<dbReference type="GO" id="GO:0009231">
    <property type="term" value="P:riboflavin biosynthetic process"/>
    <property type="evidence" value="ECO:0007669"/>
    <property type="project" value="UniProtKB-UniPathway"/>
</dbReference>
<dbReference type="SUPFAM" id="SSF53597">
    <property type="entry name" value="Dihydrofolate reductase-like"/>
    <property type="match status" value="1"/>
</dbReference>
<feature type="binding site" evidence="13">
    <location>
        <begin position="324"/>
        <end position="330"/>
    </location>
    <ligand>
        <name>NADP(+)</name>
        <dbReference type="ChEBI" id="CHEBI:58349"/>
    </ligand>
</feature>
<evidence type="ECO:0000256" key="12">
    <source>
        <dbReference type="PIRSR" id="PIRSR006769-1"/>
    </source>
</evidence>